<organism evidence="2 3">
    <name type="scientific">Symbiobacterium terraclitae</name>
    <dbReference type="NCBI Taxonomy" id="557451"/>
    <lineage>
        <taxon>Bacteria</taxon>
        <taxon>Bacillati</taxon>
        <taxon>Bacillota</taxon>
        <taxon>Clostridia</taxon>
        <taxon>Eubacteriales</taxon>
        <taxon>Symbiobacteriaceae</taxon>
        <taxon>Symbiobacterium</taxon>
    </lineage>
</organism>
<feature type="domain" description="DinB-like" evidence="1">
    <location>
        <begin position="12"/>
        <end position="153"/>
    </location>
</feature>
<name>A0ABS4JP66_9FIRM</name>
<dbReference type="Proteomes" id="UP001519289">
    <property type="component" value="Unassembled WGS sequence"/>
</dbReference>
<keyword evidence="3" id="KW-1185">Reference proteome</keyword>
<evidence type="ECO:0000313" key="2">
    <source>
        <dbReference type="EMBL" id="MBP2016791.1"/>
    </source>
</evidence>
<dbReference type="EMBL" id="JAGGLG010000001">
    <property type="protein sequence ID" value="MBP2016791.1"/>
    <property type="molecule type" value="Genomic_DNA"/>
</dbReference>
<reference evidence="2 3" key="1">
    <citation type="submission" date="2021-03" db="EMBL/GenBank/DDBJ databases">
        <title>Genomic Encyclopedia of Type Strains, Phase IV (KMG-IV): sequencing the most valuable type-strain genomes for metagenomic binning, comparative biology and taxonomic classification.</title>
        <authorList>
            <person name="Goeker M."/>
        </authorList>
    </citation>
    <scope>NUCLEOTIDE SEQUENCE [LARGE SCALE GENOMIC DNA]</scope>
    <source>
        <strain evidence="2 3">DSM 27138</strain>
    </source>
</reference>
<accession>A0ABS4JP66</accession>
<comment type="caution">
    <text evidence="2">The sequence shown here is derived from an EMBL/GenBank/DDBJ whole genome shotgun (WGS) entry which is preliminary data.</text>
</comment>
<dbReference type="InterPro" id="IPR024775">
    <property type="entry name" value="DinB-like"/>
</dbReference>
<dbReference type="SUPFAM" id="SSF109854">
    <property type="entry name" value="DinB/YfiT-like putative metalloenzymes"/>
    <property type="match status" value="1"/>
</dbReference>
<evidence type="ECO:0000313" key="3">
    <source>
        <dbReference type="Proteomes" id="UP001519289"/>
    </source>
</evidence>
<dbReference type="Gene3D" id="1.20.120.450">
    <property type="entry name" value="dinb family like domain"/>
    <property type="match status" value="1"/>
</dbReference>
<dbReference type="Pfam" id="PF12867">
    <property type="entry name" value="DinB_2"/>
    <property type="match status" value="1"/>
</dbReference>
<evidence type="ECO:0000259" key="1">
    <source>
        <dbReference type="Pfam" id="PF12867"/>
    </source>
</evidence>
<dbReference type="RefSeq" id="WP_209464939.1">
    <property type="nucleotide sequence ID" value="NZ_JAGGLG010000001.1"/>
</dbReference>
<sequence>MIAEAQACSDQLAFALRSVKNAIRGLTPQQLEFVPPGLANSAATLVLHMAATEVTIGELLSGRRAPEDLRKAVLLDRYTPAPGGRPIAAADPGESADALTEKLDRARAFLTEVLEGLTAADLERTLTIGDRPTSVPFFLKLLPFHMASHCGQIMIIKRFLKPES</sequence>
<protein>
    <recommendedName>
        <fullName evidence="1">DinB-like domain-containing protein</fullName>
    </recommendedName>
</protein>
<proteinExistence type="predicted"/>
<dbReference type="InterPro" id="IPR034660">
    <property type="entry name" value="DinB/YfiT-like"/>
</dbReference>
<gene>
    <name evidence="2" type="ORF">J2Z79_000164</name>
</gene>